<proteinExistence type="predicted"/>
<keyword evidence="2" id="KW-0812">Transmembrane</keyword>
<comment type="caution">
    <text evidence="3">The sequence shown here is derived from an EMBL/GenBank/DDBJ whole genome shotgun (WGS) entry which is preliminary data.</text>
</comment>
<sequence length="355" mass="41022">MDLDQRLNELGRTKRQEGLTDQQQMEHLRRGIRQKLQRPSTHRRWMPAPIVLSLLLICIGAWVYPPWDHLKQIGMPLSLPNVPSDTQVPPASESPKKEGEKPLVLEDQFAFAADFVDWMQRYTNYEIKQVTASPFADVFEATDQAVMLETNKGKLHVVFFPNPGEAEKVEIDEDFTVRGQITFTFTGAKLKEGVTTLHATGPTYQYSYDNLLFLSSNSGFVLTFRNAFKDFDIYKNIFANFGLNFDEYTYLNEFKQEKTKVSFEDIDQNPALAIHKLNSFWWAKPGFKEQPYVPKVGDRRPGVFVKNGTYDEAISVHLTADGIHHLFRLKWDNTQKRWAPVEHKQKPWKSKQSSS</sequence>
<feature type="region of interest" description="Disordered" evidence="1">
    <location>
        <begin position="1"/>
        <end position="26"/>
    </location>
</feature>
<keyword evidence="2" id="KW-1133">Transmembrane helix</keyword>
<feature type="region of interest" description="Disordered" evidence="1">
    <location>
        <begin position="81"/>
        <end position="100"/>
    </location>
</feature>
<protein>
    <submittedName>
        <fullName evidence="3">Uncharacterized protein</fullName>
    </submittedName>
</protein>
<reference evidence="3 4" key="1">
    <citation type="submission" date="2018-10" db="EMBL/GenBank/DDBJ databases">
        <title>Phylogenomics of Brevibacillus.</title>
        <authorList>
            <person name="Dunlap C."/>
        </authorList>
    </citation>
    <scope>NUCLEOTIDE SEQUENCE [LARGE SCALE GENOMIC DNA]</scope>
    <source>
        <strain evidence="3 4">JCM 15085</strain>
    </source>
</reference>
<evidence type="ECO:0000256" key="1">
    <source>
        <dbReference type="SAM" id="MobiDB-lite"/>
    </source>
</evidence>
<name>A0A3M8CN80_9BACL</name>
<accession>A0A3M8CN80</accession>
<dbReference type="Proteomes" id="UP000281915">
    <property type="component" value="Unassembled WGS sequence"/>
</dbReference>
<dbReference type="EMBL" id="RHHT01000034">
    <property type="protein sequence ID" value="RNB76767.1"/>
    <property type="molecule type" value="Genomic_DNA"/>
</dbReference>
<gene>
    <name evidence="3" type="ORF">EDM58_16855</name>
</gene>
<organism evidence="3 4">
    <name type="scientific">Brevibacillus panacihumi</name>
    <dbReference type="NCBI Taxonomy" id="497735"/>
    <lineage>
        <taxon>Bacteria</taxon>
        <taxon>Bacillati</taxon>
        <taxon>Bacillota</taxon>
        <taxon>Bacilli</taxon>
        <taxon>Bacillales</taxon>
        <taxon>Paenibacillaceae</taxon>
        <taxon>Brevibacillus</taxon>
    </lineage>
</organism>
<evidence type="ECO:0000313" key="3">
    <source>
        <dbReference type="EMBL" id="RNB76767.1"/>
    </source>
</evidence>
<dbReference type="AlphaFoldDB" id="A0A3M8CN80"/>
<keyword evidence="2" id="KW-0472">Membrane</keyword>
<feature type="transmembrane region" description="Helical" evidence="2">
    <location>
        <begin position="45"/>
        <end position="64"/>
    </location>
</feature>
<evidence type="ECO:0000256" key="2">
    <source>
        <dbReference type="SAM" id="Phobius"/>
    </source>
</evidence>
<evidence type="ECO:0000313" key="4">
    <source>
        <dbReference type="Proteomes" id="UP000281915"/>
    </source>
</evidence>
<dbReference type="RefSeq" id="WP_122914350.1">
    <property type="nucleotide sequence ID" value="NZ_RHHT01000034.1"/>
</dbReference>